<comment type="caution">
    <text evidence="11">The sequence shown here is derived from an EMBL/GenBank/DDBJ whole genome shotgun (WGS) entry which is preliminary data.</text>
</comment>
<keyword evidence="3" id="KW-0808">Transferase</keyword>
<keyword evidence="4" id="KW-0479">Metal-binding</keyword>
<comment type="catalytic activity">
    <reaction evidence="8">
        <text>adenosine + phosphate = alpha-D-ribose 1-phosphate + adenine</text>
        <dbReference type="Rhea" id="RHEA:27642"/>
        <dbReference type="ChEBI" id="CHEBI:16335"/>
        <dbReference type="ChEBI" id="CHEBI:16708"/>
        <dbReference type="ChEBI" id="CHEBI:43474"/>
        <dbReference type="ChEBI" id="CHEBI:57720"/>
        <dbReference type="EC" id="2.4.2.1"/>
    </reaction>
    <physiologicalReaction direction="left-to-right" evidence="8">
        <dbReference type="Rhea" id="RHEA:27643"/>
    </physiologicalReaction>
</comment>
<dbReference type="GO" id="GO:0005507">
    <property type="term" value="F:copper ion binding"/>
    <property type="evidence" value="ECO:0007669"/>
    <property type="project" value="TreeGrafter"/>
</dbReference>
<dbReference type="SUPFAM" id="SSF64438">
    <property type="entry name" value="CNF1/YfiH-like putative cysteine hydrolases"/>
    <property type="match status" value="1"/>
</dbReference>
<reference evidence="11" key="1">
    <citation type="journal article" date="2020" name="mSystems">
        <title>Genome- and Community-Level Interaction Insights into Carbon Utilization and Element Cycling Functions of Hydrothermarchaeota in Hydrothermal Sediment.</title>
        <authorList>
            <person name="Zhou Z."/>
            <person name="Liu Y."/>
            <person name="Xu W."/>
            <person name="Pan J."/>
            <person name="Luo Z.H."/>
            <person name="Li M."/>
        </authorList>
    </citation>
    <scope>NUCLEOTIDE SEQUENCE [LARGE SCALE GENOMIC DNA]</scope>
    <source>
        <strain evidence="11">HyVt-460</strain>
    </source>
</reference>
<evidence type="ECO:0000256" key="3">
    <source>
        <dbReference type="ARBA" id="ARBA00022679"/>
    </source>
</evidence>
<evidence type="ECO:0000256" key="2">
    <source>
        <dbReference type="ARBA" id="ARBA00007353"/>
    </source>
</evidence>
<evidence type="ECO:0000256" key="5">
    <source>
        <dbReference type="ARBA" id="ARBA00022801"/>
    </source>
</evidence>
<evidence type="ECO:0000256" key="7">
    <source>
        <dbReference type="ARBA" id="ARBA00047989"/>
    </source>
</evidence>
<proteinExistence type="inferred from homology"/>
<dbReference type="GO" id="GO:0016787">
    <property type="term" value="F:hydrolase activity"/>
    <property type="evidence" value="ECO:0007669"/>
    <property type="project" value="UniProtKB-KW"/>
</dbReference>
<keyword evidence="6" id="KW-0862">Zinc</keyword>
<dbReference type="CDD" id="cd16833">
    <property type="entry name" value="YfiH"/>
    <property type="match status" value="1"/>
</dbReference>
<organism evidence="11">
    <name type="scientific">Caldithrix abyssi</name>
    <dbReference type="NCBI Taxonomy" id="187145"/>
    <lineage>
        <taxon>Bacteria</taxon>
        <taxon>Pseudomonadati</taxon>
        <taxon>Calditrichota</taxon>
        <taxon>Calditrichia</taxon>
        <taxon>Calditrichales</taxon>
        <taxon>Calditrichaceae</taxon>
        <taxon>Caldithrix</taxon>
    </lineage>
</organism>
<dbReference type="InterPro" id="IPR003730">
    <property type="entry name" value="Cu_polyphenol_OxRdtase"/>
</dbReference>
<dbReference type="InterPro" id="IPR038371">
    <property type="entry name" value="Cu_polyphenol_OxRdtase_sf"/>
</dbReference>
<evidence type="ECO:0000256" key="1">
    <source>
        <dbReference type="ARBA" id="ARBA00000553"/>
    </source>
</evidence>
<dbReference type="Proteomes" id="UP000885771">
    <property type="component" value="Unassembled WGS sequence"/>
</dbReference>
<comment type="catalytic activity">
    <reaction evidence="1">
        <text>inosine + phosphate = alpha-D-ribose 1-phosphate + hypoxanthine</text>
        <dbReference type="Rhea" id="RHEA:27646"/>
        <dbReference type="ChEBI" id="CHEBI:17368"/>
        <dbReference type="ChEBI" id="CHEBI:17596"/>
        <dbReference type="ChEBI" id="CHEBI:43474"/>
        <dbReference type="ChEBI" id="CHEBI:57720"/>
        <dbReference type="EC" id="2.4.2.1"/>
    </reaction>
    <physiologicalReaction direction="left-to-right" evidence="1">
        <dbReference type="Rhea" id="RHEA:27647"/>
    </physiologicalReaction>
</comment>
<evidence type="ECO:0000256" key="4">
    <source>
        <dbReference type="ARBA" id="ARBA00022723"/>
    </source>
</evidence>
<comment type="similarity">
    <text evidence="2 10">Belongs to the purine nucleoside phosphorylase YfiH/LACC1 family.</text>
</comment>
<evidence type="ECO:0000256" key="10">
    <source>
        <dbReference type="RuleBase" id="RU361274"/>
    </source>
</evidence>
<evidence type="ECO:0000256" key="6">
    <source>
        <dbReference type="ARBA" id="ARBA00022833"/>
    </source>
</evidence>
<comment type="catalytic activity">
    <reaction evidence="7">
        <text>adenosine + H2O + H(+) = inosine + NH4(+)</text>
        <dbReference type="Rhea" id="RHEA:24408"/>
        <dbReference type="ChEBI" id="CHEBI:15377"/>
        <dbReference type="ChEBI" id="CHEBI:15378"/>
        <dbReference type="ChEBI" id="CHEBI:16335"/>
        <dbReference type="ChEBI" id="CHEBI:17596"/>
        <dbReference type="ChEBI" id="CHEBI:28938"/>
        <dbReference type="EC" id="3.5.4.4"/>
    </reaction>
    <physiologicalReaction direction="left-to-right" evidence="7">
        <dbReference type="Rhea" id="RHEA:24409"/>
    </physiologicalReaction>
</comment>
<evidence type="ECO:0000256" key="9">
    <source>
        <dbReference type="ARBA" id="ARBA00049893"/>
    </source>
</evidence>
<dbReference type="EMBL" id="DRLI01000320">
    <property type="protein sequence ID" value="HHM02988.1"/>
    <property type="molecule type" value="Genomic_DNA"/>
</dbReference>
<dbReference type="AlphaFoldDB" id="A0A7V5RQN8"/>
<evidence type="ECO:0000256" key="8">
    <source>
        <dbReference type="ARBA" id="ARBA00048968"/>
    </source>
</evidence>
<evidence type="ECO:0000313" key="11">
    <source>
        <dbReference type="EMBL" id="HHM02988.1"/>
    </source>
</evidence>
<comment type="catalytic activity">
    <reaction evidence="9">
        <text>S-methyl-5'-thioadenosine + phosphate = 5-(methylsulfanyl)-alpha-D-ribose 1-phosphate + adenine</text>
        <dbReference type="Rhea" id="RHEA:11852"/>
        <dbReference type="ChEBI" id="CHEBI:16708"/>
        <dbReference type="ChEBI" id="CHEBI:17509"/>
        <dbReference type="ChEBI" id="CHEBI:43474"/>
        <dbReference type="ChEBI" id="CHEBI:58533"/>
        <dbReference type="EC" id="2.4.2.28"/>
    </reaction>
    <physiologicalReaction direction="left-to-right" evidence="9">
        <dbReference type="Rhea" id="RHEA:11853"/>
    </physiologicalReaction>
</comment>
<protein>
    <recommendedName>
        <fullName evidence="10">Purine nucleoside phosphorylase</fullName>
    </recommendedName>
</protein>
<dbReference type="InterPro" id="IPR011324">
    <property type="entry name" value="Cytotoxic_necrot_fac-like_cat"/>
</dbReference>
<sequence>MPDAVRYGIFEGLPLTQALSTRKGGVSPEPYHSLNMGLRTGDAVANVEKNRLLFFEHLKLNIKKTAFQSQVHSDHIRRVSQPGLIPRCDAMITDVPGLTLTVQAADCAPVFIYDPRNHACGVVHSGWRGTAQNIAGKTIAAMGRAFGSRPSELRVAIGAAIQARNYQVDEKTAAHFEAGFLLPDVPGHFKLDVSGAIHAQLIAAGITAQNIERDTTCTYEAADIFYSYRRDGARSGRMMGVLCLENKER</sequence>
<dbReference type="Pfam" id="PF02578">
    <property type="entry name" value="Cu-oxidase_4"/>
    <property type="match status" value="1"/>
</dbReference>
<dbReference type="PANTHER" id="PTHR30616">
    <property type="entry name" value="UNCHARACTERIZED PROTEIN YFIH"/>
    <property type="match status" value="1"/>
</dbReference>
<keyword evidence="5" id="KW-0378">Hydrolase</keyword>
<name>A0A7V5RQN8_CALAY</name>
<gene>
    <name evidence="11" type="primary">pgeF</name>
    <name evidence="11" type="ORF">ENJ15_08225</name>
</gene>
<dbReference type="Gene3D" id="3.60.140.10">
    <property type="entry name" value="CNF1/YfiH-like putative cysteine hydrolases"/>
    <property type="match status" value="1"/>
</dbReference>
<dbReference type="PANTHER" id="PTHR30616:SF2">
    <property type="entry name" value="PURINE NUCLEOSIDE PHOSPHORYLASE LACC1"/>
    <property type="match status" value="1"/>
</dbReference>
<dbReference type="GO" id="GO:0017061">
    <property type="term" value="F:S-methyl-5-thioadenosine phosphorylase activity"/>
    <property type="evidence" value="ECO:0007669"/>
    <property type="project" value="UniProtKB-EC"/>
</dbReference>
<accession>A0A7V5RQN8</accession>
<dbReference type="NCBIfam" id="TIGR00726">
    <property type="entry name" value="peptidoglycan editing factor PgeF"/>
    <property type="match status" value="1"/>
</dbReference>